<proteinExistence type="predicted"/>
<organism evidence="3 4">
    <name type="scientific">Candidatus Phycorickettsia trachydisci</name>
    <dbReference type="NCBI Taxonomy" id="2115978"/>
    <lineage>
        <taxon>Bacteria</taxon>
        <taxon>Pseudomonadati</taxon>
        <taxon>Pseudomonadota</taxon>
        <taxon>Alphaproteobacteria</taxon>
        <taxon>Rickettsiales</taxon>
        <taxon>Rickettsiaceae</taxon>
        <taxon>Candidatus Phycorickettsia</taxon>
    </lineage>
</organism>
<dbReference type="Proteomes" id="UP000241762">
    <property type="component" value="Chromosome"/>
</dbReference>
<name>A0A2P1P7K0_9RICK</name>
<evidence type="ECO:0000256" key="1">
    <source>
        <dbReference type="SAM" id="Coils"/>
    </source>
</evidence>
<reference evidence="3 4" key="1">
    <citation type="submission" date="2018-03" db="EMBL/GenBank/DDBJ databases">
        <title>A gene transfer event suggests a long-term partnership between eustigmatophyte algae and a novel lineage of endosymbiotic bacteria.</title>
        <authorList>
            <person name="Yurchenko T."/>
            <person name="Sevcikova T."/>
            <person name="Pribyl P."/>
            <person name="El Karkouri K."/>
            <person name="Klimes V."/>
            <person name="Amaral R."/>
            <person name="Zbrankova V."/>
            <person name="Kim E."/>
            <person name="Raoult D."/>
            <person name="Santos L.M.A."/>
            <person name="Elias M."/>
        </authorList>
    </citation>
    <scope>NUCLEOTIDE SEQUENCE [LARGE SCALE GENOMIC DNA]</scope>
    <source>
        <strain evidence="3">CCALA 838</strain>
    </source>
</reference>
<dbReference type="KEGG" id="ptc:phytr_2870"/>
<dbReference type="RefSeq" id="WP_106874111.1">
    <property type="nucleotide sequence ID" value="NZ_CP027845.1"/>
</dbReference>
<protein>
    <recommendedName>
        <fullName evidence="2">GapR-like DNA-binding domain-containing protein</fullName>
    </recommendedName>
</protein>
<evidence type="ECO:0000313" key="3">
    <source>
        <dbReference type="EMBL" id="AVP87243.1"/>
    </source>
</evidence>
<feature type="coiled-coil region" evidence="1">
    <location>
        <begin position="5"/>
        <end position="39"/>
    </location>
</feature>
<dbReference type="AlphaFoldDB" id="A0A2P1P7K0"/>
<sequence>MIGFDNNAKQQLKSLVDKIDRLLEEKSHVEEALRETYAEAKAHGFDVKILKQVLKLRSVDPKELEEQDALIDLYRDILEV</sequence>
<evidence type="ECO:0000259" key="2">
    <source>
        <dbReference type="Pfam" id="PF10073"/>
    </source>
</evidence>
<dbReference type="OrthoDB" id="9813793at2"/>
<evidence type="ECO:0000313" key="4">
    <source>
        <dbReference type="Proteomes" id="UP000241762"/>
    </source>
</evidence>
<keyword evidence="4" id="KW-1185">Reference proteome</keyword>
<dbReference type="Pfam" id="PF10073">
    <property type="entry name" value="GapR_DNA-bd"/>
    <property type="match status" value="1"/>
</dbReference>
<dbReference type="InterPro" id="IPR046367">
    <property type="entry name" value="GapR-like_DNA-bd"/>
</dbReference>
<dbReference type="GO" id="GO:0003677">
    <property type="term" value="F:DNA binding"/>
    <property type="evidence" value="ECO:0007669"/>
    <property type="project" value="InterPro"/>
</dbReference>
<feature type="domain" description="GapR-like DNA-binding" evidence="2">
    <location>
        <begin position="8"/>
        <end position="78"/>
    </location>
</feature>
<dbReference type="EMBL" id="CP027845">
    <property type="protein sequence ID" value="AVP87243.1"/>
    <property type="molecule type" value="Genomic_DNA"/>
</dbReference>
<gene>
    <name evidence="3" type="ORF">phytr_2870</name>
</gene>
<keyword evidence="1" id="KW-0175">Coiled coil</keyword>
<accession>A0A2P1P7K0</accession>